<reference evidence="1 2" key="1">
    <citation type="journal article" date="2019" name="Nat. Ecol. Evol.">
        <title>Megaphylogeny resolves global patterns of mushroom evolution.</title>
        <authorList>
            <person name="Varga T."/>
            <person name="Krizsan K."/>
            <person name="Foldi C."/>
            <person name="Dima B."/>
            <person name="Sanchez-Garcia M."/>
            <person name="Sanchez-Ramirez S."/>
            <person name="Szollosi G.J."/>
            <person name="Szarkandi J.G."/>
            <person name="Papp V."/>
            <person name="Albert L."/>
            <person name="Andreopoulos W."/>
            <person name="Angelini C."/>
            <person name="Antonin V."/>
            <person name="Barry K.W."/>
            <person name="Bougher N.L."/>
            <person name="Buchanan P."/>
            <person name="Buyck B."/>
            <person name="Bense V."/>
            <person name="Catcheside P."/>
            <person name="Chovatia M."/>
            <person name="Cooper J."/>
            <person name="Damon W."/>
            <person name="Desjardin D."/>
            <person name="Finy P."/>
            <person name="Geml J."/>
            <person name="Haridas S."/>
            <person name="Hughes K."/>
            <person name="Justo A."/>
            <person name="Karasinski D."/>
            <person name="Kautmanova I."/>
            <person name="Kiss B."/>
            <person name="Kocsube S."/>
            <person name="Kotiranta H."/>
            <person name="LaButti K.M."/>
            <person name="Lechner B.E."/>
            <person name="Liimatainen K."/>
            <person name="Lipzen A."/>
            <person name="Lukacs Z."/>
            <person name="Mihaltcheva S."/>
            <person name="Morgado L.N."/>
            <person name="Niskanen T."/>
            <person name="Noordeloos M.E."/>
            <person name="Ohm R.A."/>
            <person name="Ortiz-Santana B."/>
            <person name="Ovrebo C."/>
            <person name="Racz N."/>
            <person name="Riley R."/>
            <person name="Savchenko A."/>
            <person name="Shiryaev A."/>
            <person name="Soop K."/>
            <person name="Spirin V."/>
            <person name="Szebenyi C."/>
            <person name="Tomsovsky M."/>
            <person name="Tulloss R.E."/>
            <person name="Uehling J."/>
            <person name="Grigoriev I.V."/>
            <person name="Vagvolgyi C."/>
            <person name="Papp T."/>
            <person name="Martin F.M."/>
            <person name="Miettinen O."/>
            <person name="Hibbett D.S."/>
            <person name="Nagy L.G."/>
        </authorList>
    </citation>
    <scope>NUCLEOTIDE SEQUENCE [LARGE SCALE GENOMIC DNA]</scope>
    <source>
        <strain evidence="1 2">CBS 962.96</strain>
    </source>
</reference>
<dbReference type="Proteomes" id="UP000297245">
    <property type="component" value="Unassembled WGS sequence"/>
</dbReference>
<dbReference type="EMBL" id="ML179444">
    <property type="protein sequence ID" value="THU87586.1"/>
    <property type="molecule type" value="Genomic_DNA"/>
</dbReference>
<protein>
    <submittedName>
        <fullName evidence="1">Uncharacterized protein</fullName>
    </submittedName>
</protein>
<dbReference type="AlphaFoldDB" id="A0A4S8LF08"/>
<organism evidence="1 2">
    <name type="scientific">Dendrothele bispora (strain CBS 962.96)</name>
    <dbReference type="NCBI Taxonomy" id="1314807"/>
    <lineage>
        <taxon>Eukaryota</taxon>
        <taxon>Fungi</taxon>
        <taxon>Dikarya</taxon>
        <taxon>Basidiomycota</taxon>
        <taxon>Agaricomycotina</taxon>
        <taxon>Agaricomycetes</taxon>
        <taxon>Agaricomycetidae</taxon>
        <taxon>Agaricales</taxon>
        <taxon>Agaricales incertae sedis</taxon>
        <taxon>Dendrothele</taxon>
    </lineage>
</organism>
<sequence>MPTCGLLMIRGKRMVWNPRGVAGQVSGFAKKHKLPLIEIVQPLSSIQDENDGGEMWYDAQDSATLDCKTRVKIFFAASWLYGFLPEIDLNRWVGIFSVWNGEDIGLFQWEEHQHTHCVESSTAHRKRRASFS</sequence>
<proteinExistence type="predicted"/>
<evidence type="ECO:0000313" key="1">
    <source>
        <dbReference type="EMBL" id="THU87586.1"/>
    </source>
</evidence>
<evidence type="ECO:0000313" key="2">
    <source>
        <dbReference type="Proteomes" id="UP000297245"/>
    </source>
</evidence>
<keyword evidence="2" id="KW-1185">Reference proteome</keyword>
<gene>
    <name evidence="1" type="ORF">K435DRAFT_804196</name>
</gene>
<name>A0A4S8LF08_DENBC</name>
<accession>A0A4S8LF08</accession>